<dbReference type="SUPFAM" id="SSF52540">
    <property type="entry name" value="P-loop containing nucleoside triphosphate hydrolases"/>
    <property type="match status" value="1"/>
</dbReference>
<proteinExistence type="predicted"/>
<dbReference type="EMBL" id="LAZR01000958">
    <property type="protein sequence ID" value="KKN53727.1"/>
    <property type="molecule type" value="Genomic_DNA"/>
</dbReference>
<dbReference type="AlphaFoldDB" id="A0A0F9RUW0"/>
<dbReference type="PANTHER" id="PTHR46638">
    <property type="entry name" value="CORRINOID ADENOSYLTRANSFERASE"/>
    <property type="match status" value="1"/>
</dbReference>
<dbReference type="CDD" id="cd00561">
    <property type="entry name" value="CobA_ACA"/>
    <property type="match status" value="1"/>
</dbReference>
<reference evidence="1" key="1">
    <citation type="journal article" date="2015" name="Nature">
        <title>Complex archaea that bridge the gap between prokaryotes and eukaryotes.</title>
        <authorList>
            <person name="Spang A."/>
            <person name="Saw J.H."/>
            <person name="Jorgensen S.L."/>
            <person name="Zaremba-Niedzwiedzka K."/>
            <person name="Martijn J."/>
            <person name="Lind A.E."/>
            <person name="van Eijk R."/>
            <person name="Schleper C."/>
            <person name="Guy L."/>
            <person name="Ettema T.J."/>
        </authorList>
    </citation>
    <scope>NUCLEOTIDE SEQUENCE</scope>
</reference>
<dbReference type="Gene3D" id="3.40.50.300">
    <property type="entry name" value="P-loop containing nucleotide triphosphate hydrolases"/>
    <property type="match status" value="1"/>
</dbReference>
<evidence type="ECO:0000313" key="1">
    <source>
        <dbReference type="EMBL" id="KKN53727.1"/>
    </source>
</evidence>
<gene>
    <name evidence="1" type="ORF">LCGC14_0599350</name>
</gene>
<dbReference type="GO" id="GO:0005524">
    <property type="term" value="F:ATP binding"/>
    <property type="evidence" value="ECO:0007669"/>
    <property type="project" value="InterPro"/>
</dbReference>
<accession>A0A0F9RUW0</accession>
<dbReference type="NCBIfam" id="NF004637">
    <property type="entry name" value="PRK05986.1"/>
    <property type="match status" value="1"/>
</dbReference>
<dbReference type="InterPro" id="IPR027417">
    <property type="entry name" value="P-loop_NTPase"/>
</dbReference>
<protein>
    <recommendedName>
        <fullName evidence="2">Cob(I)yrinic acid a,c-diamide adenosyltransferase</fullName>
    </recommendedName>
</protein>
<dbReference type="Pfam" id="PF02572">
    <property type="entry name" value="CobA_CobO_BtuR"/>
    <property type="match status" value="1"/>
</dbReference>
<sequence>MQEKTQFKGYIQVYTGDGKGKTTAALGLALRAAGYKHKVYIGQFLKGQEYGELLSAKKLSPYITIEQFGRKGFIHVTKDPDEEDIKKAKRGLKKCLEAMLSRKYRIIILDEINVAVDFNLITEEKVHEFLDKRPEDVEIILTGRYAPPSFLKRADLVTEMKEKKHYYKKGVKAREGIEK</sequence>
<name>A0A0F9RUW0_9ZZZZ</name>
<organism evidence="1">
    <name type="scientific">marine sediment metagenome</name>
    <dbReference type="NCBI Taxonomy" id="412755"/>
    <lineage>
        <taxon>unclassified sequences</taxon>
        <taxon>metagenomes</taxon>
        <taxon>ecological metagenomes</taxon>
    </lineage>
</organism>
<dbReference type="InterPro" id="IPR003724">
    <property type="entry name" value="CblAdoTrfase_CobA"/>
</dbReference>
<evidence type="ECO:0008006" key="2">
    <source>
        <dbReference type="Google" id="ProtNLM"/>
    </source>
</evidence>
<dbReference type="GO" id="GO:0009236">
    <property type="term" value="P:cobalamin biosynthetic process"/>
    <property type="evidence" value="ECO:0007669"/>
    <property type="project" value="InterPro"/>
</dbReference>
<dbReference type="PANTHER" id="PTHR46638:SF1">
    <property type="entry name" value="CORRINOID ADENOSYLTRANSFERASE"/>
    <property type="match status" value="1"/>
</dbReference>
<dbReference type="PIRSF" id="PIRSF015617">
    <property type="entry name" value="Adensltrnsf_CobA"/>
    <property type="match status" value="1"/>
</dbReference>
<comment type="caution">
    <text evidence="1">The sequence shown here is derived from an EMBL/GenBank/DDBJ whole genome shotgun (WGS) entry which is preliminary data.</text>
</comment>
<dbReference type="GO" id="GO:0008817">
    <property type="term" value="F:corrinoid adenosyltransferase activity"/>
    <property type="evidence" value="ECO:0007669"/>
    <property type="project" value="InterPro"/>
</dbReference>